<dbReference type="InterPro" id="IPR050266">
    <property type="entry name" value="AB_hydrolase_sf"/>
</dbReference>
<keyword evidence="5" id="KW-1185">Reference proteome</keyword>
<sequence length="345" mass="35537">MLVTESNGSVWGWRVVEHGEERRPVVGGSSGPAPSAGPDVPVASPADGGPAGPVPAVARRTVRSADGARLHAEVAGPPGAPVVVLAHGWTCDSSVWDAVVRELGPEYRVVRYDQRGHGRSPHGSARSGPQQLAEDLCAVLEAVVEPGGRAVVAGHSMGAMAVVSAANCAAFRERVVAAVLCSTGMDGLADRATVLPLPTVRLRRAAQSSLLRSLLPLGPVNRVSVRALAYATLGPSPPPGAREHIARMAHACERRGRAAWGAALAELSAYEAIGDLTVPTAVVHGTADRLTPPVHAQRTVARLSRPEPLVLVRGAGHMTPLEAPACVAAVINGLTDRYGKGAPVV</sequence>
<feature type="domain" description="AB hydrolase-1" evidence="3">
    <location>
        <begin position="83"/>
        <end position="325"/>
    </location>
</feature>
<dbReference type="PANTHER" id="PTHR43798">
    <property type="entry name" value="MONOACYLGLYCEROL LIPASE"/>
    <property type="match status" value="1"/>
</dbReference>
<organism evidence="4 5">
    <name type="scientific">Streptomyces lonarensis</name>
    <dbReference type="NCBI Taxonomy" id="700599"/>
    <lineage>
        <taxon>Bacteria</taxon>
        <taxon>Bacillati</taxon>
        <taxon>Actinomycetota</taxon>
        <taxon>Actinomycetes</taxon>
        <taxon>Kitasatosporales</taxon>
        <taxon>Streptomycetaceae</taxon>
        <taxon>Streptomyces</taxon>
    </lineage>
</organism>
<dbReference type="AlphaFoldDB" id="A0A7X6HZ90"/>
<keyword evidence="1 4" id="KW-0378">Hydrolase</keyword>
<dbReference type="InterPro" id="IPR029058">
    <property type="entry name" value="AB_hydrolase_fold"/>
</dbReference>
<comment type="caution">
    <text evidence="4">The sequence shown here is derived from an EMBL/GenBank/DDBJ whole genome shotgun (WGS) entry which is preliminary data.</text>
</comment>
<dbReference type="InterPro" id="IPR000073">
    <property type="entry name" value="AB_hydrolase_1"/>
</dbReference>
<protein>
    <submittedName>
        <fullName evidence="4">Alpha/beta hydrolase</fullName>
    </submittedName>
</protein>
<accession>A0A7X6HZ90</accession>
<evidence type="ECO:0000256" key="1">
    <source>
        <dbReference type="ARBA" id="ARBA00022801"/>
    </source>
</evidence>
<dbReference type="Gene3D" id="3.40.50.1820">
    <property type="entry name" value="alpha/beta hydrolase"/>
    <property type="match status" value="1"/>
</dbReference>
<dbReference type="GO" id="GO:0016787">
    <property type="term" value="F:hydrolase activity"/>
    <property type="evidence" value="ECO:0007669"/>
    <property type="project" value="UniProtKB-KW"/>
</dbReference>
<dbReference type="GO" id="GO:0016020">
    <property type="term" value="C:membrane"/>
    <property type="evidence" value="ECO:0007669"/>
    <property type="project" value="TreeGrafter"/>
</dbReference>
<gene>
    <name evidence="4" type="ORF">HCN56_10360</name>
</gene>
<evidence type="ECO:0000259" key="3">
    <source>
        <dbReference type="Pfam" id="PF12697"/>
    </source>
</evidence>
<proteinExistence type="predicted"/>
<name>A0A7X6HZ90_9ACTN</name>
<feature type="compositionally biased region" description="Low complexity" evidence="2">
    <location>
        <begin position="25"/>
        <end position="55"/>
    </location>
</feature>
<evidence type="ECO:0000313" key="5">
    <source>
        <dbReference type="Proteomes" id="UP000578686"/>
    </source>
</evidence>
<dbReference type="Proteomes" id="UP000578686">
    <property type="component" value="Unassembled WGS sequence"/>
</dbReference>
<dbReference type="PANTHER" id="PTHR43798:SF31">
    <property type="entry name" value="AB HYDROLASE SUPERFAMILY PROTEIN YCLE"/>
    <property type="match status" value="1"/>
</dbReference>
<evidence type="ECO:0000256" key="2">
    <source>
        <dbReference type="SAM" id="MobiDB-lite"/>
    </source>
</evidence>
<reference evidence="4 5" key="1">
    <citation type="submission" date="2020-03" db="EMBL/GenBank/DDBJ databases">
        <title>Draft genome of Streptomyces sp. ventii, isolated from the Axial Seamount in the Pacific Ocean, and resequencing of the two type strains Streptomyces lonarensis strain NCL 716 and Streptomyces bohaiensis strain 11A07.</title>
        <authorList>
            <person name="Loughran R.M."/>
            <person name="Pfannmuller K.M."/>
            <person name="Wasson B.J."/>
            <person name="Deadmond M.C."/>
            <person name="Paddock B.E."/>
            <person name="Koyack M.J."/>
            <person name="Gallegos D.A."/>
            <person name="Mitchell E.A."/>
            <person name="Ushijima B."/>
            <person name="Saw J.H."/>
            <person name="Mcphail K.L."/>
            <person name="Videau P."/>
        </authorList>
    </citation>
    <scope>NUCLEOTIDE SEQUENCE [LARGE SCALE GENOMIC DNA]</scope>
    <source>
        <strain evidence="4 5">NCL716</strain>
    </source>
</reference>
<evidence type="ECO:0000313" key="4">
    <source>
        <dbReference type="EMBL" id="NJQ05969.1"/>
    </source>
</evidence>
<dbReference type="SUPFAM" id="SSF53474">
    <property type="entry name" value="alpha/beta-Hydrolases"/>
    <property type="match status" value="1"/>
</dbReference>
<dbReference type="PRINTS" id="PR00111">
    <property type="entry name" value="ABHYDROLASE"/>
</dbReference>
<dbReference type="Pfam" id="PF12697">
    <property type="entry name" value="Abhydrolase_6"/>
    <property type="match status" value="1"/>
</dbReference>
<dbReference type="EMBL" id="JAAVJD010000059">
    <property type="protein sequence ID" value="NJQ05969.1"/>
    <property type="molecule type" value="Genomic_DNA"/>
</dbReference>
<feature type="region of interest" description="Disordered" evidence="2">
    <location>
        <begin position="23"/>
        <end position="55"/>
    </location>
</feature>